<feature type="region of interest" description="Disordered" evidence="2">
    <location>
        <begin position="148"/>
        <end position="192"/>
    </location>
</feature>
<evidence type="ECO:0000256" key="2">
    <source>
        <dbReference type="SAM" id="MobiDB-lite"/>
    </source>
</evidence>
<dbReference type="AlphaFoldDB" id="G3AR27"/>
<dbReference type="HOGENOM" id="CLU_862106_0_0_1"/>
<name>G3AR27_SPAPN</name>
<dbReference type="SMART" id="SM00671">
    <property type="entry name" value="SEL1"/>
    <property type="match status" value="2"/>
</dbReference>
<organism evidence="4">
    <name type="scientific">Spathaspora passalidarum (strain NRRL Y-27907 / 11-Y1)</name>
    <dbReference type="NCBI Taxonomy" id="619300"/>
    <lineage>
        <taxon>Eukaryota</taxon>
        <taxon>Fungi</taxon>
        <taxon>Dikarya</taxon>
        <taxon>Ascomycota</taxon>
        <taxon>Saccharomycotina</taxon>
        <taxon>Pichiomycetes</taxon>
        <taxon>Debaryomycetaceae</taxon>
        <taxon>Spathaspora</taxon>
    </lineage>
</organism>
<feature type="compositionally biased region" description="Low complexity" evidence="2">
    <location>
        <begin position="150"/>
        <end position="160"/>
    </location>
</feature>
<dbReference type="PANTHER" id="PTHR46430:SF1">
    <property type="entry name" value="CHITIN SYNTHASE REGULATOR SKT5-RELATED"/>
    <property type="match status" value="1"/>
</dbReference>
<evidence type="ECO:0000256" key="1">
    <source>
        <dbReference type="ARBA" id="ARBA00022737"/>
    </source>
</evidence>
<keyword evidence="1" id="KW-0677">Repeat</keyword>
<dbReference type="Pfam" id="PF08238">
    <property type="entry name" value="Sel1"/>
    <property type="match status" value="3"/>
</dbReference>
<dbReference type="FunCoup" id="G3AR27">
    <property type="interactions" value="99"/>
</dbReference>
<accession>G3AR27</accession>
<dbReference type="eggNOG" id="KOG1550">
    <property type="taxonomic scope" value="Eukaryota"/>
</dbReference>
<reference evidence="3 4" key="1">
    <citation type="journal article" date="2011" name="Proc. Natl. Acad. Sci. U.S.A.">
        <title>Comparative genomics of xylose-fermenting fungi for enhanced biofuel production.</title>
        <authorList>
            <person name="Wohlbach D.J."/>
            <person name="Kuo A."/>
            <person name="Sato T.K."/>
            <person name="Potts K.M."/>
            <person name="Salamov A.A."/>
            <person name="LaButti K.M."/>
            <person name="Sun H."/>
            <person name="Clum A."/>
            <person name="Pangilinan J.L."/>
            <person name="Lindquist E.A."/>
            <person name="Lucas S."/>
            <person name="Lapidus A."/>
            <person name="Jin M."/>
            <person name="Gunawan C."/>
            <person name="Balan V."/>
            <person name="Dale B.E."/>
            <person name="Jeffries T.W."/>
            <person name="Zinkel R."/>
            <person name="Barry K.W."/>
            <person name="Grigoriev I.V."/>
            <person name="Gasch A.P."/>
        </authorList>
    </citation>
    <scope>NUCLEOTIDE SEQUENCE [LARGE SCALE GENOMIC DNA]</scope>
    <source>
        <strain evidence="4">NRRL Y-27907 / 11-Y1</strain>
    </source>
</reference>
<dbReference type="EMBL" id="GL996503">
    <property type="protein sequence ID" value="EGW31688.1"/>
    <property type="molecule type" value="Genomic_DNA"/>
</dbReference>
<dbReference type="InterPro" id="IPR051726">
    <property type="entry name" value="Chitin_Synth_Reg"/>
</dbReference>
<dbReference type="InParanoid" id="G3AR27"/>
<dbReference type="PANTHER" id="PTHR46430">
    <property type="entry name" value="PROTEIN SKT5-RELATED"/>
    <property type="match status" value="1"/>
</dbReference>
<dbReference type="Proteomes" id="UP000000709">
    <property type="component" value="Unassembled WGS sequence"/>
</dbReference>
<feature type="non-terminal residue" evidence="3">
    <location>
        <position position="323"/>
    </location>
</feature>
<dbReference type="STRING" id="619300.G3AR27"/>
<dbReference type="InterPro" id="IPR011990">
    <property type="entry name" value="TPR-like_helical_dom_sf"/>
</dbReference>
<protein>
    <submittedName>
        <fullName evidence="3">Uncharacterized protein</fullName>
    </submittedName>
</protein>
<dbReference type="KEGG" id="spaa:SPAPADRAFT_62294"/>
<feature type="compositionally biased region" description="Polar residues" evidence="2">
    <location>
        <begin position="181"/>
        <end position="190"/>
    </location>
</feature>
<gene>
    <name evidence="3" type="ORF">SPAPADRAFT_62294</name>
</gene>
<dbReference type="GeneID" id="18874253"/>
<sequence length="323" mass="35672">MYESQTPPPVFASKESVVVSPVSNPLSATSSVTNFNLNAPMDNQAFSRSENNLVAPSFGKFGHNRSVSSTSSFFYDKSSDNASMIDFNQNVIQQYLGDNSSHLMPRIKTIDLYRKNAKKSNDPAVLFQYAQYMLQTALILDAEANNNEVSTSSQSSGSQGADSPVTRSSENSPKRGKSKSIDLNNTSSMDMDSVNDKRLKRALLKEAVHYLKRLSDKGYVEAQYLLGDAYSSGALGKIENREAFVLFQSAAKHGHIESAYRTAYCYEEGLGTGRDSRKAVEYLKIAAAKNHPAAMYKLGVYSFYSKMGLPNNMNTKKMGIKWL</sequence>
<evidence type="ECO:0000313" key="3">
    <source>
        <dbReference type="EMBL" id="EGW31688.1"/>
    </source>
</evidence>
<dbReference type="RefSeq" id="XP_007376466.1">
    <property type="nucleotide sequence ID" value="XM_007376404.1"/>
</dbReference>
<dbReference type="Gene3D" id="1.25.40.10">
    <property type="entry name" value="Tetratricopeptide repeat domain"/>
    <property type="match status" value="1"/>
</dbReference>
<evidence type="ECO:0000313" key="4">
    <source>
        <dbReference type="Proteomes" id="UP000000709"/>
    </source>
</evidence>
<dbReference type="SUPFAM" id="SSF81901">
    <property type="entry name" value="HCP-like"/>
    <property type="match status" value="1"/>
</dbReference>
<keyword evidence="4" id="KW-1185">Reference proteome</keyword>
<dbReference type="InterPro" id="IPR006597">
    <property type="entry name" value="Sel1-like"/>
</dbReference>
<dbReference type="OrthoDB" id="272077at2759"/>
<proteinExistence type="predicted"/>